<accession>A0ABR6V0V5</accession>
<dbReference type="InterPro" id="IPR001611">
    <property type="entry name" value="Leu-rich_rpt"/>
</dbReference>
<evidence type="ECO:0000313" key="18">
    <source>
        <dbReference type="Proteomes" id="UP000628086"/>
    </source>
</evidence>
<dbReference type="PROSITE" id="PS51450">
    <property type="entry name" value="LRR"/>
    <property type="match status" value="1"/>
</dbReference>
<evidence type="ECO:0000256" key="4">
    <source>
        <dbReference type="ARBA" id="ARBA00009868"/>
    </source>
</evidence>
<keyword evidence="15" id="KW-0812">Transmembrane</keyword>
<keyword evidence="9" id="KW-0677">Repeat</keyword>
<dbReference type="InterPro" id="IPR003591">
    <property type="entry name" value="Leu-rich_rpt_typical-subtyp"/>
</dbReference>
<evidence type="ECO:0000256" key="15">
    <source>
        <dbReference type="SAM" id="Phobius"/>
    </source>
</evidence>
<keyword evidence="13 14" id="KW-1035">Host cytoplasm</keyword>
<dbReference type="PROSITE" id="PS52053">
    <property type="entry name" value="NEL"/>
    <property type="match status" value="1"/>
</dbReference>
<comment type="similarity">
    <text evidence="4 14">Belongs to the LRR-containing bacterial E3 ligase family.</text>
</comment>
<comment type="PTM">
    <text evidence="14">Ubiquitinated in the presence of host E1 ubiquitin-activating enzyme, E2 ubiquitin-conjugating enzyme and ubiquitin.</text>
</comment>
<dbReference type="SMART" id="SM00369">
    <property type="entry name" value="LRR_TYP"/>
    <property type="match status" value="2"/>
</dbReference>
<dbReference type="InterPro" id="IPR029487">
    <property type="entry name" value="NEL_dom"/>
</dbReference>
<sequence>MRTEQDREMTVVEPLAMERAFQDSFIAKRLPAWLRSANPDQLTALGTALRQSLITRHHLSERLARIQSIDSFAITTLEAALKERFGDEYDVRRWTLIVGEREPIINQLPVGSHLTEAIYKDVPLIEAVLRNFTLAETEANGQPRGNRLTSARQGTIRPPTAIEFARFCREIDVGGQYQRHLDEVLQSHTTPDHSETMPELLASSHRYAMLVDAYEARLKGSLSEREFQLISGMCNEDTLGRLDGHPVVAKQLTLLGCRLEQIVVLDVIDEGLIRNVTRRVLVHIPGDSHGAWCVFDSLRAFANALGRRLRSGDYQKFFSQFVRRRDSQLFFSVVIAAYADLVTTANFDLEEHMYAYPMPLFESLATARIRQIKDDAAMIAVPTSDVDRRVQQEHDQRLAAEGWTLLNVAGFFIPIIGVGLLTITAWKLLGETFHGIAAWRHGDTSQALDHLINVGTDLAVIGALATGVTVASRVWNRSSVVDSLVPAQLEDGTVKLWNQDLVPLRSDSFLNGAERDAQGIYRLGGQCWVEMDGHYYPVVQHITDGEWRIQPKEGHGPMLSHNGAGAWRLWCEQPDEWDNVHGMFRRFGGECRALDDEQIDHVLNAHTLNADNLRAMHMHGLAPDAALLDSVMRLRLDQRIRDVVRCLRSGEDVIDLPLLKFAQRLPGAGGLNGSALADAAWTQRRQWFQAAYTSFQDTAQSGAEALRRLFTSLHGPAANELIRAATIADRQQLQSTGKASLSLAEAARASVVRIRTARAYEALVADTPQNADVARVVLSMLKHLPGAATGVRWRLIEGAVDGPELLQTEVGMQAFGLIHQQGMFQLVDTHGTLLGEPGELFDVMTAAYSERQRAAMGLSDPITQNLRVSVGRQMIRRRQEVEVLFGKQQRIGWFKLPQRLTDGRMGYLLSGRGLAGRARGRRPRSLFVMVRDLYPTFSDEQVNTWINNTRGAGLQVEAELARLRHELGTLNSHLHHWQNRASTTTSQTSRRYIRESLLNCWRRRVNTGVNISEQAVNYRYGLHGLGLEALPDLPAGVSFAHVSELALLGMALTSLPDSFLSAFRNLRTLELSGNRLTRLPQALIQMTHLRELELVNNQIVLDPGQSTILASCESLEYLNLSYNPLGRSFSVSGMRRLRILYLTHTGITDIPNALVTRPDLTLADLRGNQITQLPAPFYAAPGWVRRVILLANNPLSASEAVRLRASQIGLRAVSEEEAVIQTPRSVRQSWLDVAQSPMRGDMSVYWEYLQMEPGSGDFFGLLERLRETADFRQNGHALANRVFTMIRLMYGYTSLREDLLTHATETLTCQDSVALCFSNLELRMLVWQAQYAVEGQQRALLSLGRQLWRLDEVDRIALEDIRARKAAGGEPDEIEVALAYRVALRDELDLPAQPNDMLFGLDAELEMDRIFEVRNQVMERETDSAVASSMVARDFWQEYLLRTQSARFDAVDAPFHARLAAVMDDTAIQDGGRVMQMNNIRDERLAAQRTLMHEITLAALQENRRSTSVDT</sequence>
<dbReference type="Proteomes" id="UP000628086">
    <property type="component" value="Unassembled WGS sequence"/>
</dbReference>
<keyword evidence="8 14" id="KW-0808">Transferase</keyword>
<dbReference type="Pfam" id="PF14496">
    <property type="entry name" value="NEL"/>
    <property type="match status" value="1"/>
</dbReference>
<evidence type="ECO:0000256" key="6">
    <source>
        <dbReference type="ARBA" id="ARBA00022525"/>
    </source>
</evidence>
<evidence type="ECO:0000256" key="13">
    <source>
        <dbReference type="ARBA" id="ARBA00023200"/>
    </source>
</evidence>
<dbReference type="InterPro" id="IPR032675">
    <property type="entry name" value="LRR_dom_sf"/>
</dbReference>
<evidence type="ECO:0000256" key="3">
    <source>
        <dbReference type="ARBA" id="ARBA00004613"/>
    </source>
</evidence>
<feature type="transmembrane region" description="Helical" evidence="15">
    <location>
        <begin position="408"/>
        <end position="429"/>
    </location>
</feature>
<dbReference type="Gene3D" id="1.20.58.360">
    <property type="entry name" value="Shigella T3SS effector IpaH defines"/>
    <property type="match status" value="1"/>
</dbReference>
<evidence type="ECO:0000256" key="10">
    <source>
        <dbReference type="ARBA" id="ARBA00022786"/>
    </source>
</evidence>
<feature type="domain" description="NEL" evidence="16">
    <location>
        <begin position="1222"/>
        <end position="1511"/>
    </location>
</feature>
<keyword evidence="7" id="KW-0433">Leucine-rich repeat</keyword>
<evidence type="ECO:0000256" key="14">
    <source>
        <dbReference type="PROSITE-ProRule" id="PRU01398"/>
    </source>
</evidence>
<name>A0ABR6V0V5_9PSED</name>
<dbReference type="PANTHER" id="PTHR47114:SF2">
    <property type="entry name" value="OLIGODENDROCYTE-MYELIN GLYCOPROTEIN"/>
    <property type="match status" value="1"/>
</dbReference>
<dbReference type="InterPro" id="IPR046673">
    <property type="entry name" value="ToxA_N"/>
</dbReference>
<organism evidence="17 18">
    <name type="scientific">Pseudomonas taiwanensis</name>
    <dbReference type="NCBI Taxonomy" id="470150"/>
    <lineage>
        <taxon>Bacteria</taxon>
        <taxon>Pseudomonadati</taxon>
        <taxon>Pseudomonadota</taxon>
        <taxon>Gammaproteobacteria</taxon>
        <taxon>Pseudomonadales</taxon>
        <taxon>Pseudomonadaceae</taxon>
        <taxon>Pseudomonas</taxon>
    </lineage>
</organism>
<dbReference type="SUPFAM" id="SSF52058">
    <property type="entry name" value="L domain-like"/>
    <property type="match status" value="1"/>
</dbReference>
<proteinExistence type="inferred from homology"/>
<keyword evidence="11 14" id="KW-0832">Ubl conjugation</keyword>
<evidence type="ECO:0000256" key="2">
    <source>
        <dbReference type="ARBA" id="ARBA00004192"/>
    </source>
</evidence>
<comment type="catalytic activity">
    <reaction evidence="1">
        <text>S-ubiquitinyl-[E2 ubiquitin-conjugating enzyme]-L-cysteine + [acceptor protein]-L-lysine = [E2 ubiquitin-conjugating enzyme]-L-cysteine + N(6)-ubiquitinyl-[acceptor protein]-L-lysine.</text>
        <dbReference type="EC" id="2.3.2.27"/>
    </reaction>
</comment>
<dbReference type="Pfam" id="PF13855">
    <property type="entry name" value="LRR_8"/>
    <property type="match status" value="1"/>
</dbReference>
<dbReference type="EMBL" id="JABWRS010000001">
    <property type="protein sequence ID" value="MBC3474096.1"/>
    <property type="molecule type" value="Genomic_DNA"/>
</dbReference>
<evidence type="ECO:0000259" key="16">
    <source>
        <dbReference type="PROSITE" id="PS52053"/>
    </source>
</evidence>
<evidence type="ECO:0000256" key="11">
    <source>
        <dbReference type="ARBA" id="ARBA00022843"/>
    </source>
</evidence>
<evidence type="ECO:0000256" key="5">
    <source>
        <dbReference type="ARBA" id="ARBA00012483"/>
    </source>
</evidence>
<dbReference type="Gene3D" id="3.80.10.10">
    <property type="entry name" value="Ribonuclease Inhibitor"/>
    <property type="match status" value="1"/>
</dbReference>
<keyword evidence="18" id="KW-1185">Reference proteome</keyword>
<evidence type="ECO:0000313" key="17">
    <source>
        <dbReference type="EMBL" id="MBC3474096.1"/>
    </source>
</evidence>
<keyword evidence="15" id="KW-1133">Transmembrane helix</keyword>
<evidence type="ECO:0000256" key="8">
    <source>
        <dbReference type="ARBA" id="ARBA00022679"/>
    </source>
</evidence>
<reference evidence="17 18" key="1">
    <citation type="journal article" date="2020" name="Microorganisms">
        <title>Reliable Identification of Environmental Pseudomonas Isolates Using the rpoD Gene.</title>
        <authorList>
            <consortium name="The Broad Institute Genome Sequencing Platform"/>
            <person name="Girard L."/>
            <person name="Lood C."/>
            <person name="Rokni-Zadeh H."/>
            <person name="van Noort V."/>
            <person name="Lavigne R."/>
            <person name="De Mot R."/>
        </authorList>
    </citation>
    <scope>NUCLEOTIDE SEQUENCE [LARGE SCALE GENOMIC DNA]</scope>
    <source>
        <strain evidence="17 18">RW7P2</strain>
    </source>
</reference>
<evidence type="ECO:0000256" key="7">
    <source>
        <dbReference type="ARBA" id="ARBA00022614"/>
    </source>
</evidence>
<dbReference type="EC" id="2.3.2.27" evidence="5"/>
<protein>
    <recommendedName>
        <fullName evidence="5">RING-type E3 ubiquitin transferase</fullName>
        <ecNumber evidence="5">2.3.2.27</ecNumber>
    </recommendedName>
</protein>
<evidence type="ECO:0000256" key="9">
    <source>
        <dbReference type="ARBA" id="ARBA00022737"/>
    </source>
</evidence>
<dbReference type="RefSeq" id="WP_186598132.1">
    <property type="nucleotide sequence ID" value="NZ_JABWRS010000001.1"/>
</dbReference>
<keyword evidence="6 14" id="KW-0964">Secreted</keyword>
<keyword evidence="10 14" id="KW-0833">Ubl conjugation pathway</keyword>
<evidence type="ECO:0000256" key="1">
    <source>
        <dbReference type="ARBA" id="ARBA00000900"/>
    </source>
</evidence>
<comment type="caution">
    <text evidence="17">The sequence shown here is derived from an EMBL/GenBank/DDBJ whole genome shotgun (WGS) entry which is preliminary data.</text>
</comment>
<dbReference type="InterPro" id="IPR051071">
    <property type="entry name" value="LRR-bact_E3_ubiq_ligases"/>
</dbReference>
<keyword evidence="15" id="KW-0472">Membrane</keyword>
<gene>
    <name evidence="17" type="ORF">HU747_00645</name>
</gene>
<keyword evidence="12" id="KW-0843">Virulence</keyword>
<dbReference type="Pfam" id="PF20178">
    <property type="entry name" value="ToxA_N"/>
    <property type="match status" value="1"/>
</dbReference>
<evidence type="ECO:0000256" key="12">
    <source>
        <dbReference type="ARBA" id="ARBA00023026"/>
    </source>
</evidence>
<comment type="subcellular location">
    <subcellularLocation>
        <location evidence="2">Host cytoplasm</location>
    </subcellularLocation>
    <subcellularLocation>
        <location evidence="3">Secreted</location>
    </subcellularLocation>
</comment>
<feature type="active site" description="Glycyl thioester intermediate" evidence="14">
    <location>
        <position position="1309"/>
    </location>
</feature>
<dbReference type="PANTHER" id="PTHR47114">
    <property type="match status" value="1"/>
</dbReference>